<keyword evidence="9 14" id="KW-1133">Transmembrane helix</keyword>
<keyword evidence="3" id="KW-0808">Transferase</keyword>
<evidence type="ECO:0000256" key="5">
    <source>
        <dbReference type="ARBA" id="ARBA00022729"/>
    </source>
</evidence>
<accession>A0A8J5EUE9</accession>
<dbReference type="FunFam" id="2.60.120.430:FF:000001">
    <property type="entry name" value="Receptor-like protein kinase FERONIA"/>
    <property type="match status" value="1"/>
</dbReference>
<keyword evidence="6 12" id="KW-0547">Nucleotide-binding</keyword>
<feature type="domain" description="Protein kinase" evidence="15">
    <location>
        <begin position="509"/>
        <end position="782"/>
    </location>
</feature>
<keyword evidence="8 12" id="KW-0067">ATP-binding</keyword>
<evidence type="ECO:0000256" key="6">
    <source>
        <dbReference type="ARBA" id="ARBA00022741"/>
    </source>
</evidence>
<keyword evidence="11" id="KW-0325">Glycoprotein</keyword>
<organism evidence="16 17">
    <name type="scientific">Zingiber officinale</name>
    <name type="common">Ginger</name>
    <name type="synonym">Amomum zingiber</name>
    <dbReference type="NCBI Taxonomy" id="94328"/>
    <lineage>
        <taxon>Eukaryota</taxon>
        <taxon>Viridiplantae</taxon>
        <taxon>Streptophyta</taxon>
        <taxon>Embryophyta</taxon>
        <taxon>Tracheophyta</taxon>
        <taxon>Spermatophyta</taxon>
        <taxon>Magnoliopsida</taxon>
        <taxon>Liliopsida</taxon>
        <taxon>Zingiberales</taxon>
        <taxon>Zingiberaceae</taxon>
        <taxon>Zingiber</taxon>
    </lineage>
</organism>
<dbReference type="CDD" id="cd14066">
    <property type="entry name" value="STKc_IRAK"/>
    <property type="match status" value="1"/>
</dbReference>
<evidence type="ECO:0000256" key="3">
    <source>
        <dbReference type="ARBA" id="ARBA00022679"/>
    </source>
</evidence>
<keyword evidence="2" id="KW-0723">Serine/threonine-protein kinase</keyword>
<dbReference type="Pfam" id="PF07714">
    <property type="entry name" value="PK_Tyr_Ser-Thr"/>
    <property type="match status" value="1"/>
</dbReference>
<dbReference type="InterPro" id="IPR008271">
    <property type="entry name" value="Ser/Thr_kinase_AS"/>
</dbReference>
<dbReference type="GO" id="GO:0016020">
    <property type="term" value="C:membrane"/>
    <property type="evidence" value="ECO:0007669"/>
    <property type="project" value="UniProtKB-SubCell"/>
</dbReference>
<dbReference type="PROSITE" id="PS00107">
    <property type="entry name" value="PROTEIN_KINASE_ATP"/>
    <property type="match status" value="1"/>
</dbReference>
<feature type="compositionally biased region" description="Polar residues" evidence="13">
    <location>
        <begin position="797"/>
        <end position="812"/>
    </location>
</feature>
<evidence type="ECO:0000256" key="1">
    <source>
        <dbReference type="ARBA" id="ARBA00004167"/>
    </source>
</evidence>
<evidence type="ECO:0000256" key="11">
    <source>
        <dbReference type="ARBA" id="ARBA00023180"/>
    </source>
</evidence>
<gene>
    <name evidence="16" type="ORF">ZIOFF_071389</name>
</gene>
<name>A0A8J5EUE9_ZINOF</name>
<comment type="subcellular location">
    <subcellularLocation>
        <location evidence="1">Membrane</location>
        <topology evidence="1">Single-pass membrane protein</topology>
    </subcellularLocation>
</comment>
<feature type="region of interest" description="Disordered" evidence="13">
    <location>
        <begin position="792"/>
        <end position="812"/>
    </location>
</feature>
<evidence type="ECO:0000256" key="2">
    <source>
        <dbReference type="ARBA" id="ARBA00022527"/>
    </source>
</evidence>
<keyword evidence="17" id="KW-1185">Reference proteome</keyword>
<evidence type="ECO:0000256" key="7">
    <source>
        <dbReference type="ARBA" id="ARBA00022777"/>
    </source>
</evidence>
<dbReference type="InterPro" id="IPR017441">
    <property type="entry name" value="Protein_kinase_ATP_BS"/>
</dbReference>
<dbReference type="OrthoDB" id="4062651at2759"/>
<dbReference type="FunFam" id="1.10.510.10:FF:000058">
    <property type="entry name" value="Receptor-like protein kinase FERONIA"/>
    <property type="match status" value="1"/>
</dbReference>
<dbReference type="PROSITE" id="PS00108">
    <property type="entry name" value="PROTEIN_KINASE_ST"/>
    <property type="match status" value="1"/>
</dbReference>
<evidence type="ECO:0000259" key="15">
    <source>
        <dbReference type="PROSITE" id="PS50011"/>
    </source>
</evidence>
<dbReference type="SMART" id="SM00220">
    <property type="entry name" value="S_TKc"/>
    <property type="match status" value="1"/>
</dbReference>
<dbReference type="PROSITE" id="PS50011">
    <property type="entry name" value="PROTEIN_KINASE_DOM"/>
    <property type="match status" value="1"/>
</dbReference>
<feature type="transmembrane region" description="Helical" evidence="14">
    <location>
        <begin position="421"/>
        <end position="445"/>
    </location>
</feature>
<evidence type="ECO:0000313" key="16">
    <source>
        <dbReference type="EMBL" id="KAG6470324.1"/>
    </source>
</evidence>
<dbReference type="EMBL" id="JACMSC010000021">
    <property type="protein sequence ID" value="KAG6470324.1"/>
    <property type="molecule type" value="Genomic_DNA"/>
</dbReference>
<evidence type="ECO:0000256" key="9">
    <source>
        <dbReference type="ARBA" id="ARBA00022989"/>
    </source>
</evidence>
<sequence length="812" mass="89941">MSHTFSSPFSLDLSLQLIRLLLVLPLLPISIAGFYPADHFLLACGAPGPVALPDGRVFLPDSSLSSSSSSSLSYSSSTSIPPLYRSARAFPRASSYLFPLHPSDARSGLVLRLYFHPFPSSSLNLSAALFNVSADGTALLSLFSPPHGLSHPLPKEFFLKTDASSLRLTFSPSPPSSLAFVNAIELFSAPDRFVSDMFTSIPSDFSYSGSPLSDYLLETLYRINVGGPFVTAENDTLWRTWEPDNEYLQTPSRAKAVAFNSEIKYRRGGASPETAPEFVYGTAREINTGNSSNSTLHFNHFNMSWNFPVPNSVHGYFLRLHFCDIISTALNELFFDVYVNGYSACKDVDLSSLSRYTLASPYYIDFVVEDRSNRGGITISVGPSARSPPWKINALLNGLEIMKINGVVSILKINKKRMHGGTLICSVLGSLTFVCGLVALAVALVRRKRVTDHMPRLQEVVTWSPSPMCTGTGSSYPRLTELANVSPSTNPNHQFRVPFVEIVLATKNFDEKALIGAGGFGKVYKGVLRDGIDVAVKRCTRESQQGLGEFQTEIEVLSKIRHRHLVSMIGYCEEQSEMILVYEFMEKGPLRDHLYGSRKPSLSWKQRLEICIGSARGLHYLHTGSAQGIIHRDVKSSNILLDENYTAKVSDFGLSKLGTHSNQTHVSTGVKGSFGYLDPEYFKMQQLTDKSDVYSFGVVLLEVLCARPVIDQSLPWEQINLAEWAMPWQKKRQLERIIDPALKGKTDRKSLKKFGETVEKCLAQYGIDRPAMGDVLWNLEYALQLHERAVHQEPHNDSSSLNTHQAGTSSVT</sequence>
<evidence type="ECO:0000256" key="8">
    <source>
        <dbReference type="ARBA" id="ARBA00022840"/>
    </source>
</evidence>
<keyword evidence="5" id="KW-0732">Signal</keyword>
<dbReference type="GO" id="GO:0005524">
    <property type="term" value="F:ATP binding"/>
    <property type="evidence" value="ECO:0007669"/>
    <property type="project" value="UniProtKB-UniRule"/>
</dbReference>
<dbReference type="PANTHER" id="PTHR47989">
    <property type="entry name" value="OS01G0750732 PROTEIN"/>
    <property type="match status" value="1"/>
</dbReference>
<dbReference type="InterPro" id="IPR000719">
    <property type="entry name" value="Prot_kinase_dom"/>
</dbReference>
<feature type="binding site" evidence="12">
    <location>
        <position position="537"/>
    </location>
    <ligand>
        <name>ATP</name>
        <dbReference type="ChEBI" id="CHEBI:30616"/>
    </ligand>
</feature>
<evidence type="ECO:0000256" key="13">
    <source>
        <dbReference type="SAM" id="MobiDB-lite"/>
    </source>
</evidence>
<dbReference type="GO" id="GO:0004674">
    <property type="term" value="F:protein serine/threonine kinase activity"/>
    <property type="evidence" value="ECO:0007669"/>
    <property type="project" value="UniProtKB-KW"/>
</dbReference>
<evidence type="ECO:0000256" key="4">
    <source>
        <dbReference type="ARBA" id="ARBA00022692"/>
    </source>
</evidence>
<dbReference type="AlphaFoldDB" id="A0A8J5EUE9"/>
<dbReference type="Proteomes" id="UP000734854">
    <property type="component" value="Unassembled WGS sequence"/>
</dbReference>
<feature type="transmembrane region" description="Helical" evidence="14">
    <location>
        <begin position="17"/>
        <end position="35"/>
    </location>
</feature>
<protein>
    <recommendedName>
        <fullName evidence="15">Protein kinase domain-containing protein</fullName>
    </recommendedName>
</protein>
<keyword evidence="10 14" id="KW-0472">Membrane</keyword>
<keyword evidence="4 14" id="KW-0812">Transmembrane</keyword>
<dbReference type="Pfam" id="PF12819">
    <property type="entry name" value="Malectin_like"/>
    <property type="match status" value="1"/>
</dbReference>
<evidence type="ECO:0000256" key="12">
    <source>
        <dbReference type="PROSITE-ProRule" id="PRU10141"/>
    </source>
</evidence>
<comment type="caution">
    <text evidence="16">The sequence shown here is derived from an EMBL/GenBank/DDBJ whole genome shotgun (WGS) entry which is preliminary data.</text>
</comment>
<proteinExistence type="predicted"/>
<reference evidence="16 17" key="1">
    <citation type="submission" date="2020-08" db="EMBL/GenBank/DDBJ databases">
        <title>Plant Genome Project.</title>
        <authorList>
            <person name="Zhang R.-G."/>
        </authorList>
    </citation>
    <scope>NUCLEOTIDE SEQUENCE [LARGE SCALE GENOMIC DNA]</scope>
    <source>
        <tissue evidence="16">Rhizome</tissue>
    </source>
</reference>
<dbReference type="InterPro" id="IPR024788">
    <property type="entry name" value="Malectin-like_Carb-bd_dom"/>
</dbReference>
<evidence type="ECO:0000256" key="10">
    <source>
        <dbReference type="ARBA" id="ARBA00023136"/>
    </source>
</evidence>
<dbReference type="FunFam" id="3.30.200.20:FF:000039">
    <property type="entry name" value="receptor-like protein kinase FERONIA"/>
    <property type="match status" value="1"/>
</dbReference>
<evidence type="ECO:0000313" key="17">
    <source>
        <dbReference type="Proteomes" id="UP000734854"/>
    </source>
</evidence>
<dbReference type="PANTHER" id="PTHR47989:SF62">
    <property type="entry name" value="OS05G0423500 PROTEIN"/>
    <property type="match status" value="1"/>
</dbReference>
<keyword evidence="7" id="KW-0418">Kinase</keyword>
<evidence type="ECO:0000256" key="14">
    <source>
        <dbReference type="SAM" id="Phobius"/>
    </source>
</evidence>
<dbReference type="InterPro" id="IPR001245">
    <property type="entry name" value="Ser-Thr/Tyr_kinase_cat_dom"/>
</dbReference>